<dbReference type="EMBL" id="BNJG01000002">
    <property type="protein sequence ID" value="GHO56116.1"/>
    <property type="molecule type" value="Genomic_DNA"/>
</dbReference>
<dbReference type="PANTHER" id="PTHR33627">
    <property type="entry name" value="TRANSPOSASE"/>
    <property type="match status" value="1"/>
</dbReference>
<name>A0ABQ3UTU6_9CHLR</name>
<reference evidence="2 3" key="1">
    <citation type="journal article" date="2021" name="Int. J. Syst. Evol. Microbiol.">
        <title>Reticulibacter mediterranei gen. nov., sp. nov., within the new family Reticulibacteraceae fam. nov., and Ktedonospora formicarum gen. nov., sp. nov., Ktedonobacter robiniae sp. nov., Dictyobacter formicarum sp. nov. and Dictyobacter arantiisoli sp. nov., belonging to the class Ktedonobacteria.</title>
        <authorList>
            <person name="Yabe S."/>
            <person name="Zheng Y."/>
            <person name="Wang C.M."/>
            <person name="Sakai Y."/>
            <person name="Abe K."/>
            <person name="Yokota A."/>
            <person name="Donadio S."/>
            <person name="Cavaletti L."/>
            <person name="Monciardini P."/>
        </authorList>
    </citation>
    <scope>NUCLEOTIDE SEQUENCE [LARGE SCALE GENOMIC DNA]</scope>
    <source>
        <strain evidence="2 3">SOSP1-30</strain>
    </source>
</reference>
<keyword evidence="3" id="KW-1185">Reference proteome</keyword>
<gene>
    <name evidence="2" type="ORF">KSB_45910</name>
</gene>
<dbReference type="InterPro" id="IPR038721">
    <property type="entry name" value="IS701-like_DDE_dom"/>
</dbReference>
<sequence length="219" mass="24826">MSLFASTAYPPSRAEEVWTTTFNELGQRIRQHFVRPEPHQRALAYMQALMSPVGRKNGWQAAEEVGETTPYAMQHLLDRAKWDCDGLRDALRMYVWETLAESHAVLVIDETGFLKKGRKSVGVQRQYSGTAGRIENCQVGVFLSYASSRGHTLLDRELYLPKSWTGDQERCREAHVPASVTFATKPELAAQMLWRTLDAGSGFFSSLTSQRGRRRTKKV</sequence>
<dbReference type="PANTHER" id="PTHR33627:SF1">
    <property type="entry name" value="TRANSPOSASE"/>
    <property type="match status" value="1"/>
</dbReference>
<evidence type="ECO:0000313" key="3">
    <source>
        <dbReference type="Proteomes" id="UP000654345"/>
    </source>
</evidence>
<evidence type="ECO:0000313" key="2">
    <source>
        <dbReference type="EMBL" id="GHO56116.1"/>
    </source>
</evidence>
<proteinExistence type="predicted"/>
<dbReference type="SUPFAM" id="SSF53098">
    <property type="entry name" value="Ribonuclease H-like"/>
    <property type="match status" value="1"/>
</dbReference>
<evidence type="ECO:0000259" key="1">
    <source>
        <dbReference type="Pfam" id="PF13546"/>
    </source>
</evidence>
<dbReference type="Pfam" id="PF13546">
    <property type="entry name" value="DDE_5"/>
    <property type="match status" value="1"/>
</dbReference>
<protein>
    <recommendedName>
        <fullName evidence="1">Transposase IS701-like DDE domain-containing protein</fullName>
    </recommendedName>
</protein>
<accession>A0ABQ3UTU6</accession>
<dbReference type="InterPro" id="IPR012337">
    <property type="entry name" value="RNaseH-like_sf"/>
</dbReference>
<dbReference type="InterPro" id="IPR039365">
    <property type="entry name" value="IS701-like"/>
</dbReference>
<dbReference type="Proteomes" id="UP000654345">
    <property type="component" value="Unassembled WGS sequence"/>
</dbReference>
<feature type="domain" description="Transposase IS701-like DDE" evidence="1">
    <location>
        <begin position="31"/>
        <end position="200"/>
    </location>
</feature>
<dbReference type="NCBIfam" id="NF033540">
    <property type="entry name" value="transpos_IS701"/>
    <property type="match status" value="1"/>
</dbReference>
<comment type="caution">
    <text evidence="2">The sequence shown here is derived from an EMBL/GenBank/DDBJ whole genome shotgun (WGS) entry which is preliminary data.</text>
</comment>
<organism evidence="2 3">
    <name type="scientific">Ktedonobacter robiniae</name>
    <dbReference type="NCBI Taxonomy" id="2778365"/>
    <lineage>
        <taxon>Bacteria</taxon>
        <taxon>Bacillati</taxon>
        <taxon>Chloroflexota</taxon>
        <taxon>Ktedonobacteria</taxon>
        <taxon>Ktedonobacterales</taxon>
        <taxon>Ktedonobacteraceae</taxon>
        <taxon>Ktedonobacter</taxon>
    </lineage>
</organism>